<dbReference type="SUPFAM" id="SSF55154">
    <property type="entry name" value="CYTH-like phosphatases"/>
    <property type="match status" value="1"/>
</dbReference>
<dbReference type="AlphaFoldDB" id="A0A3P3XU18"/>
<evidence type="ECO:0000313" key="2">
    <source>
        <dbReference type="EMBL" id="SLM19792.1"/>
    </source>
</evidence>
<dbReference type="NCBIfam" id="TIGR00318">
    <property type="entry name" value="cyaB"/>
    <property type="match status" value="1"/>
</dbReference>
<dbReference type="InterPro" id="IPR023577">
    <property type="entry name" value="CYTH_domain"/>
</dbReference>
<dbReference type="PANTHER" id="PTHR21028">
    <property type="entry name" value="SI:CH211-156B7.4"/>
    <property type="match status" value="1"/>
</dbReference>
<gene>
    <name evidence="2" type="ORF">SPIRO4BDMA_70214</name>
</gene>
<dbReference type="Pfam" id="PF01928">
    <property type="entry name" value="CYTH"/>
    <property type="match status" value="1"/>
</dbReference>
<dbReference type="InterPro" id="IPR008173">
    <property type="entry name" value="Adenylyl_cyclase_CyaB"/>
</dbReference>
<sequence>MAVQDSAHNVEIELKARIQNKEEIESRLAKFMRLTGNIDKRDEYWEVSGKDPLSSGTFRFRVRREAGHTTITFKDKTFDGNLEINREFEFGIDNEAAFRAFVERLQGRFVYRKRKTGTRWESETGVVAEVVEVASLGLFLEVECVCHTQDAMAQEEAKCQLYDVIDWCDIPRRALEPRPYSQLLGY</sequence>
<dbReference type="PANTHER" id="PTHR21028:SF2">
    <property type="entry name" value="CYTH DOMAIN-CONTAINING PROTEIN"/>
    <property type="match status" value="1"/>
</dbReference>
<proteinExistence type="predicted"/>
<reference evidence="2" key="1">
    <citation type="submission" date="2017-02" db="EMBL/GenBank/DDBJ databases">
        <authorList>
            <person name="Regsiter A."/>
            <person name="William W."/>
        </authorList>
    </citation>
    <scope>NUCLEOTIDE SEQUENCE</scope>
    <source>
        <strain evidence="2">BdmA 4</strain>
    </source>
</reference>
<dbReference type="InterPro" id="IPR033469">
    <property type="entry name" value="CYTH-like_dom_sf"/>
</dbReference>
<dbReference type="Gene3D" id="2.40.320.10">
    <property type="entry name" value="Hypothetical Protein Pfu-838710-001"/>
    <property type="match status" value="1"/>
</dbReference>
<dbReference type="EMBL" id="FWDO01000007">
    <property type="protein sequence ID" value="SLM19792.1"/>
    <property type="molecule type" value="Genomic_DNA"/>
</dbReference>
<protein>
    <submittedName>
        <fullName evidence="2">Putative Adenylyl cyclase CyaB</fullName>
    </submittedName>
</protein>
<organism evidence="2">
    <name type="scientific">uncultured spirochete</name>
    <dbReference type="NCBI Taxonomy" id="156406"/>
    <lineage>
        <taxon>Bacteria</taxon>
        <taxon>Pseudomonadati</taxon>
        <taxon>Spirochaetota</taxon>
        <taxon>Spirochaetia</taxon>
        <taxon>Spirochaetales</taxon>
        <taxon>environmental samples</taxon>
    </lineage>
</organism>
<dbReference type="PROSITE" id="PS51707">
    <property type="entry name" value="CYTH"/>
    <property type="match status" value="1"/>
</dbReference>
<evidence type="ECO:0000259" key="1">
    <source>
        <dbReference type="PROSITE" id="PS51707"/>
    </source>
</evidence>
<accession>A0A3P3XU18</accession>
<feature type="domain" description="CYTH" evidence="1">
    <location>
        <begin position="9"/>
        <end position="186"/>
    </location>
</feature>
<name>A0A3P3XU18_9SPIR</name>